<keyword evidence="2 10" id="KW-0125">Carotenoid biosynthesis</keyword>
<evidence type="ECO:0000256" key="9">
    <source>
        <dbReference type="ARBA" id="ARBA00048532"/>
    </source>
</evidence>
<name>A0ABY9B0B5_9CHLR</name>
<comment type="similarity">
    <text evidence="5">Belongs to the carotenoid/retinoid oxidoreductase family. CrtP subfamily.</text>
</comment>
<evidence type="ECO:0000256" key="7">
    <source>
        <dbReference type="ARBA" id="ARBA00041900"/>
    </source>
</evidence>
<reference evidence="12" key="1">
    <citation type="journal article" date="2024" name="Nature">
        <title>Anoxygenic phototroph of the Chloroflexota uses a type I reaction centre.</title>
        <authorList>
            <person name="Tsuji J.M."/>
            <person name="Shaw N.A."/>
            <person name="Nagashima S."/>
            <person name="Venkiteswaran J.J."/>
            <person name="Schiff S.L."/>
            <person name="Watanabe T."/>
            <person name="Fukui M."/>
            <person name="Hanada S."/>
            <person name="Tank M."/>
            <person name="Neufeld J.D."/>
        </authorList>
    </citation>
    <scope>NUCLEOTIDE SEQUENCE</scope>
    <source>
        <strain evidence="12">L227-S17</strain>
    </source>
</reference>
<dbReference type="PANTHER" id="PTHR43734">
    <property type="entry name" value="PHYTOENE DESATURASE"/>
    <property type="match status" value="1"/>
</dbReference>
<evidence type="ECO:0000256" key="5">
    <source>
        <dbReference type="ARBA" id="ARBA00038194"/>
    </source>
</evidence>
<proteinExistence type="inferred from homology"/>
<evidence type="ECO:0000256" key="6">
    <source>
        <dbReference type="ARBA" id="ARBA00039159"/>
    </source>
</evidence>
<gene>
    <name evidence="12" type="primary">crtI</name>
    <name evidence="12" type="ORF">OZ401_002403</name>
</gene>
<dbReference type="NCBIfam" id="TIGR02734">
    <property type="entry name" value="crtI_fam"/>
    <property type="match status" value="1"/>
</dbReference>
<evidence type="ECO:0000256" key="10">
    <source>
        <dbReference type="RuleBase" id="RU362075"/>
    </source>
</evidence>
<dbReference type="RefSeq" id="WP_341468487.1">
    <property type="nucleotide sequence ID" value="NZ_CP128399.1"/>
</dbReference>
<dbReference type="InterPro" id="IPR014105">
    <property type="entry name" value="Carotenoid/retinoid_OxRdtase"/>
</dbReference>
<dbReference type="SUPFAM" id="SSF51905">
    <property type="entry name" value="FAD/NAD(P)-binding domain"/>
    <property type="match status" value="1"/>
</dbReference>
<keyword evidence="3 10" id="KW-0560">Oxidoreductase</keyword>
<evidence type="ECO:0000256" key="4">
    <source>
        <dbReference type="ARBA" id="ARBA00037901"/>
    </source>
</evidence>
<evidence type="ECO:0000259" key="11">
    <source>
        <dbReference type="Pfam" id="PF01593"/>
    </source>
</evidence>
<comment type="pathway">
    <text evidence="4">Carotenoid biosynthesis; staphyloxanthin biosynthesis; staphyloxanthin from farnesyl diphosphate: step 3/5.</text>
</comment>
<evidence type="ECO:0000313" key="12">
    <source>
        <dbReference type="EMBL" id="WJW66599.1"/>
    </source>
</evidence>
<evidence type="ECO:0000256" key="3">
    <source>
        <dbReference type="ARBA" id="ARBA00023002"/>
    </source>
</evidence>
<dbReference type="InterPro" id="IPR002937">
    <property type="entry name" value="Amino_oxidase"/>
</dbReference>
<protein>
    <recommendedName>
        <fullName evidence="6">4,4'-diaponeurosporene oxygenase</fullName>
    </recommendedName>
    <alternativeName>
        <fullName evidence="7">4,4'-diaponeurosporene oxidase</fullName>
    </alternativeName>
    <alternativeName>
        <fullName evidence="8">Carotenoid oxidase</fullName>
    </alternativeName>
</protein>
<dbReference type="Gene3D" id="3.50.50.60">
    <property type="entry name" value="FAD/NAD(P)-binding domain"/>
    <property type="match status" value="2"/>
</dbReference>
<dbReference type="PANTHER" id="PTHR43734:SF7">
    <property type="entry name" value="4,4'-DIAPONEUROSPORENE OXYGENASE"/>
    <property type="match status" value="1"/>
</dbReference>
<evidence type="ECO:0000313" key="13">
    <source>
        <dbReference type="Proteomes" id="UP001431572"/>
    </source>
</evidence>
<evidence type="ECO:0000256" key="8">
    <source>
        <dbReference type="ARBA" id="ARBA00042619"/>
    </source>
</evidence>
<sequence length="490" mass="54946">MAQVAIAGAGMGGLATAIRLAAAGHKVQIFEKNEQVGGKLNLLEKGGYRWDTGPSLITMPFVYEDLFRVAGRDFKDYVELVPVEPITRYFYPDGAIFDASDSLATMTAAIEKLSPPDVANYYKYMAYSRRLYDLTAEVFLFNGFNNLRDLRQMSLPNTFKIDPFRTVHQANTAFFKDKRLVQLFDRYATYNGSSPYRAPATLNVIPFVELGLGGWYVRGGLYKLAQAYLKLAQELGVEVRTGAKVEHILTCKGKVSGLRLERGEEIAAEVVISNTDVSYTNRHLLGQKREGWRKYTGIEPSCSGFVLFLGLKRQYKQLRHHNILFSRDYQNEFADIFERKVPPQDPTIYICWTGHTDPAHAPPGSSNLFVLVNAPYLSENFEWTPTASKTYRDLLIRRMQEGGLEGLETAIEVEQLITPHDLEQHYNATHGAIYGLSSNNRFSAFLRPPNRSSKLKGLYYAGGSTHPGGGVPLVTLSAKIVAKLVEQDLR</sequence>
<accession>A0ABY9B0B5</accession>
<dbReference type="GO" id="GO:0016491">
    <property type="term" value="F:oxidoreductase activity"/>
    <property type="evidence" value="ECO:0007669"/>
    <property type="project" value="UniProtKB-KW"/>
</dbReference>
<dbReference type="Pfam" id="PF01593">
    <property type="entry name" value="Amino_oxidase"/>
    <property type="match status" value="1"/>
</dbReference>
<feature type="domain" description="Amine oxidase" evidence="11">
    <location>
        <begin position="11"/>
        <end position="484"/>
    </location>
</feature>
<dbReference type="Proteomes" id="UP001431572">
    <property type="component" value="Chromosome 1"/>
</dbReference>
<dbReference type="InterPro" id="IPR036188">
    <property type="entry name" value="FAD/NAD-bd_sf"/>
</dbReference>
<organism evidence="12 13">
    <name type="scientific">Candidatus Chlorohelix allophototropha</name>
    <dbReference type="NCBI Taxonomy" id="3003348"/>
    <lineage>
        <taxon>Bacteria</taxon>
        <taxon>Bacillati</taxon>
        <taxon>Chloroflexota</taxon>
        <taxon>Chloroflexia</taxon>
        <taxon>Candidatus Chloroheliales</taxon>
        <taxon>Candidatus Chloroheliaceae</taxon>
        <taxon>Candidatus Chlorohelix</taxon>
    </lineage>
</organism>
<evidence type="ECO:0000256" key="1">
    <source>
        <dbReference type="ARBA" id="ARBA00001974"/>
    </source>
</evidence>
<dbReference type="PRINTS" id="PR00419">
    <property type="entry name" value="ADXRDTASE"/>
</dbReference>
<comment type="catalytic activity">
    <reaction evidence="9">
        <text>all-trans-4,4'-diaponeurosporene + 2 AH2 + 2 O2 = 4,4'-diaponeurosporenal + 2 A + 3 H2O</text>
        <dbReference type="Rhea" id="RHEA:56104"/>
        <dbReference type="ChEBI" id="CHEBI:13193"/>
        <dbReference type="ChEBI" id="CHEBI:15377"/>
        <dbReference type="ChEBI" id="CHEBI:15379"/>
        <dbReference type="ChEBI" id="CHEBI:17499"/>
        <dbReference type="ChEBI" id="CHEBI:62743"/>
        <dbReference type="ChEBI" id="CHEBI:79065"/>
    </reaction>
</comment>
<evidence type="ECO:0000256" key="2">
    <source>
        <dbReference type="ARBA" id="ARBA00022746"/>
    </source>
</evidence>
<comment type="cofactor">
    <cofactor evidence="1">
        <name>FAD</name>
        <dbReference type="ChEBI" id="CHEBI:57692"/>
    </cofactor>
</comment>
<keyword evidence="13" id="KW-1185">Reference proteome</keyword>
<dbReference type="EMBL" id="CP128399">
    <property type="protein sequence ID" value="WJW66599.1"/>
    <property type="molecule type" value="Genomic_DNA"/>
</dbReference>